<dbReference type="Gene3D" id="2.40.50.90">
    <property type="match status" value="1"/>
</dbReference>
<name>A0ABU1TXD6_9BACL</name>
<evidence type="ECO:0000256" key="3">
    <source>
        <dbReference type="ARBA" id="ARBA00022801"/>
    </source>
</evidence>
<dbReference type="SUPFAM" id="SSF50199">
    <property type="entry name" value="Staphylococcal nuclease"/>
    <property type="match status" value="1"/>
</dbReference>
<dbReference type="EC" id="3.1.31.1" evidence="6"/>
<evidence type="ECO:0000313" key="6">
    <source>
        <dbReference type="EMBL" id="MDR7071880.1"/>
    </source>
</evidence>
<reference evidence="6 7" key="1">
    <citation type="submission" date="2023-07" db="EMBL/GenBank/DDBJ databases">
        <title>Sorghum-associated microbial communities from plants grown in Nebraska, USA.</title>
        <authorList>
            <person name="Schachtman D."/>
        </authorList>
    </citation>
    <scope>NUCLEOTIDE SEQUENCE [LARGE SCALE GENOMIC DNA]</scope>
    <source>
        <strain evidence="6 7">BE211</strain>
    </source>
</reference>
<keyword evidence="2" id="KW-0255">Endonuclease</keyword>
<dbReference type="PROSITE" id="PS01284">
    <property type="entry name" value="TNASE_2"/>
    <property type="match status" value="1"/>
</dbReference>
<gene>
    <name evidence="6" type="ORF">J2X07_000855</name>
</gene>
<organism evidence="6 7">
    <name type="scientific">Fictibacillus barbaricus</name>
    <dbReference type="NCBI Taxonomy" id="182136"/>
    <lineage>
        <taxon>Bacteria</taxon>
        <taxon>Bacillati</taxon>
        <taxon>Bacillota</taxon>
        <taxon>Bacilli</taxon>
        <taxon>Bacillales</taxon>
        <taxon>Fictibacillaceae</taxon>
        <taxon>Fictibacillus</taxon>
    </lineage>
</organism>
<dbReference type="GO" id="GO:1990599">
    <property type="term" value="F:3' overhang single-stranded DNA endodeoxyribonuclease activity"/>
    <property type="evidence" value="ECO:0007669"/>
    <property type="project" value="UniProtKB-EC"/>
</dbReference>
<dbReference type="InterPro" id="IPR002071">
    <property type="entry name" value="Thermonucl_AS"/>
</dbReference>
<dbReference type="PROSITE" id="PS50830">
    <property type="entry name" value="TNASE_3"/>
    <property type="match status" value="1"/>
</dbReference>
<feature type="signal peptide" evidence="4">
    <location>
        <begin position="1"/>
        <end position="25"/>
    </location>
</feature>
<evidence type="ECO:0000256" key="1">
    <source>
        <dbReference type="ARBA" id="ARBA00022722"/>
    </source>
</evidence>
<dbReference type="InterPro" id="IPR035437">
    <property type="entry name" value="SNase_OB-fold_sf"/>
</dbReference>
<feature type="domain" description="TNase-like" evidence="5">
    <location>
        <begin position="30"/>
        <end position="163"/>
    </location>
</feature>
<sequence length="242" mass="27201">MKKYFGLCIMFTAFLMFVLTGCSQSDENNGRIPVKVLEVVDGDTIHVEIDGKEETVRFLLVDTPESVHPNKPVQPFSKEASHYTKDLLSKSSDVELELGIGERDKYGRLLAYVYADGKSVQEALLEKGLARVAYVFEPNTKYIDDYREIQSKAQKQAIGIWSLENYASEDGFDSSQESSKLPASKNTEAATNGKCTIKGNINSSGDKIYHVESGRYYKMTKPEKWFCTEKEAVDAGFRKSQQ</sequence>
<evidence type="ECO:0000256" key="2">
    <source>
        <dbReference type="ARBA" id="ARBA00022759"/>
    </source>
</evidence>
<dbReference type="PANTHER" id="PTHR12302:SF3">
    <property type="entry name" value="SERINE_THREONINE-PROTEIN KINASE 31"/>
    <property type="match status" value="1"/>
</dbReference>
<dbReference type="RefSeq" id="WP_310256798.1">
    <property type="nucleotide sequence ID" value="NZ_JAVDWA010000001.1"/>
</dbReference>
<dbReference type="Proteomes" id="UP001258181">
    <property type="component" value="Unassembled WGS sequence"/>
</dbReference>
<keyword evidence="3 6" id="KW-0378">Hydrolase</keyword>
<protein>
    <submittedName>
        <fullName evidence="6">Micrococcal nuclease</fullName>
        <ecNumber evidence="6">3.1.31.1</ecNumber>
    </submittedName>
</protein>
<comment type="caution">
    <text evidence="6">The sequence shown here is derived from an EMBL/GenBank/DDBJ whole genome shotgun (WGS) entry which is preliminary data.</text>
</comment>
<evidence type="ECO:0000313" key="7">
    <source>
        <dbReference type="Proteomes" id="UP001258181"/>
    </source>
</evidence>
<dbReference type="Pfam" id="PF00565">
    <property type="entry name" value="SNase"/>
    <property type="match status" value="1"/>
</dbReference>
<dbReference type="InterPro" id="IPR016071">
    <property type="entry name" value="Staphylococal_nuclease_OB-fold"/>
</dbReference>
<keyword evidence="1" id="KW-0540">Nuclease</keyword>
<dbReference type="CDD" id="cd00175">
    <property type="entry name" value="SNc"/>
    <property type="match status" value="1"/>
</dbReference>
<proteinExistence type="predicted"/>
<feature type="chain" id="PRO_5045174299" evidence="4">
    <location>
        <begin position="26"/>
        <end position="242"/>
    </location>
</feature>
<accession>A0ABU1TXD6</accession>
<keyword evidence="4" id="KW-0732">Signal</keyword>
<dbReference type="PROSITE" id="PS51257">
    <property type="entry name" value="PROKAR_LIPOPROTEIN"/>
    <property type="match status" value="1"/>
</dbReference>
<keyword evidence="7" id="KW-1185">Reference proteome</keyword>
<dbReference type="SMART" id="SM00318">
    <property type="entry name" value="SNc"/>
    <property type="match status" value="1"/>
</dbReference>
<dbReference type="PANTHER" id="PTHR12302">
    <property type="entry name" value="EBNA2 BINDING PROTEIN P100"/>
    <property type="match status" value="1"/>
</dbReference>
<evidence type="ECO:0000259" key="5">
    <source>
        <dbReference type="PROSITE" id="PS50830"/>
    </source>
</evidence>
<evidence type="ECO:0000256" key="4">
    <source>
        <dbReference type="SAM" id="SignalP"/>
    </source>
</evidence>
<dbReference type="EMBL" id="JAVDWA010000001">
    <property type="protein sequence ID" value="MDR7071880.1"/>
    <property type="molecule type" value="Genomic_DNA"/>
</dbReference>